<name>A0ABU4VNZ2_9ACTN</name>
<evidence type="ECO:0000259" key="7">
    <source>
        <dbReference type="PROSITE" id="PS50893"/>
    </source>
</evidence>
<dbReference type="SMART" id="SM00382">
    <property type="entry name" value="AAA"/>
    <property type="match status" value="1"/>
</dbReference>
<organism evidence="8 9">
    <name type="scientific">Patulibacter brassicae</name>
    <dbReference type="NCBI Taxonomy" id="1705717"/>
    <lineage>
        <taxon>Bacteria</taxon>
        <taxon>Bacillati</taxon>
        <taxon>Actinomycetota</taxon>
        <taxon>Thermoleophilia</taxon>
        <taxon>Solirubrobacterales</taxon>
        <taxon>Patulibacteraceae</taxon>
        <taxon>Patulibacter</taxon>
    </lineage>
</organism>
<dbReference type="EMBL" id="JAXAVX010000016">
    <property type="protein sequence ID" value="MDX8153566.1"/>
    <property type="molecule type" value="Genomic_DNA"/>
</dbReference>
<feature type="domain" description="ABC transporter" evidence="7">
    <location>
        <begin position="26"/>
        <end position="255"/>
    </location>
</feature>
<sequence length="288" mass="31382">MRRSSIDQRTDHHPLPESPATLAPALRVSGFTKTYADGFTAVRDLALEVPAGSFFGLLGPNGAGKTTLIGAITNLVRPTAGRIEVFGHEHETRHARRLVGLAEQEINLDRFLDVEEVLVYHAGYFGISRRNAKARAKELMDVFDLSAKAHVRPPALSGGMRRRLLFARALMHRPRLLILDEPTAGVDVELRSELWEYTRRLHREGTTILLTTHYLEEAEALCEDLALIRGGRIVARDSAAGLRARYGARDIAEVYAKAMSAAAADGIAATGADAQAAAAMTPAEEVAR</sequence>
<keyword evidence="4 8" id="KW-0067">ATP-binding</keyword>
<accession>A0ABU4VNZ2</accession>
<comment type="subcellular location">
    <subcellularLocation>
        <location evidence="1">Cell membrane</location>
        <topology evidence="1">Peripheral membrane protein</topology>
    </subcellularLocation>
</comment>
<feature type="compositionally biased region" description="Basic and acidic residues" evidence="6">
    <location>
        <begin position="1"/>
        <end position="15"/>
    </location>
</feature>
<dbReference type="Gene3D" id="3.40.50.300">
    <property type="entry name" value="P-loop containing nucleotide triphosphate hydrolases"/>
    <property type="match status" value="1"/>
</dbReference>
<proteinExistence type="predicted"/>
<dbReference type="PROSITE" id="PS50893">
    <property type="entry name" value="ABC_TRANSPORTER_2"/>
    <property type="match status" value="1"/>
</dbReference>
<comment type="caution">
    <text evidence="8">The sequence shown here is derived from an EMBL/GenBank/DDBJ whole genome shotgun (WGS) entry which is preliminary data.</text>
</comment>
<dbReference type="RefSeq" id="WP_319955716.1">
    <property type="nucleotide sequence ID" value="NZ_JAXAVX010000016.1"/>
</dbReference>
<keyword evidence="5" id="KW-0046">Antibiotic resistance</keyword>
<dbReference type="PANTHER" id="PTHR42711:SF15">
    <property type="entry name" value="ABC-TYPE MULTIDRUG TRANSPORT SYSTEM, ATPASE COMPONENT"/>
    <property type="match status" value="1"/>
</dbReference>
<evidence type="ECO:0000313" key="9">
    <source>
        <dbReference type="Proteomes" id="UP001277761"/>
    </source>
</evidence>
<dbReference type="Proteomes" id="UP001277761">
    <property type="component" value="Unassembled WGS sequence"/>
</dbReference>
<dbReference type="SUPFAM" id="SSF52540">
    <property type="entry name" value="P-loop containing nucleoside triphosphate hydrolases"/>
    <property type="match status" value="1"/>
</dbReference>
<reference evidence="8 9" key="1">
    <citation type="submission" date="2023-11" db="EMBL/GenBank/DDBJ databases">
        <authorList>
            <person name="Xu M."/>
            <person name="Jiang T."/>
        </authorList>
    </citation>
    <scope>NUCLEOTIDE SEQUENCE [LARGE SCALE GENOMIC DNA]</scope>
    <source>
        <strain evidence="8 9">SD</strain>
    </source>
</reference>
<evidence type="ECO:0000256" key="5">
    <source>
        <dbReference type="ARBA" id="ARBA00023251"/>
    </source>
</evidence>
<dbReference type="InterPro" id="IPR027417">
    <property type="entry name" value="P-loop_NTPase"/>
</dbReference>
<dbReference type="InterPro" id="IPR003593">
    <property type="entry name" value="AAA+_ATPase"/>
</dbReference>
<keyword evidence="9" id="KW-1185">Reference proteome</keyword>
<protein>
    <submittedName>
        <fullName evidence="8">ABC transporter ATP-binding protein</fullName>
    </submittedName>
</protein>
<evidence type="ECO:0000256" key="2">
    <source>
        <dbReference type="ARBA" id="ARBA00022448"/>
    </source>
</evidence>
<evidence type="ECO:0000256" key="3">
    <source>
        <dbReference type="ARBA" id="ARBA00022741"/>
    </source>
</evidence>
<evidence type="ECO:0000256" key="1">
    <source>
        <dbReference type="ARBA" id="ARBA00004202"/>
    </source>
</evidence>
<dbReference type="InterPro" id="IPR050763">
    <property type="entry name" value="ABC_transporter_ATP-binding"/>
</dbReference>
<dbReference type="Pfam" id="PF00005">
    <property type="entry name" value="ABC_tran"/>
    <property type="match status" value="1"/>
</dbReference>
<dbReference type="InterPro" id="IPR017871">
    <property type="entry name" value="ABC_transporter-like_CS"/>
</dbReference>
<dbReference type="PROSITE" id="PS00211">
    <property type="entry name" value="ABC_TRANSPORTER_1"/>
    <property type="match status" value="1"/>
</dbReference>
<feature type="region of interest" description="Disordered" evidence="6">
    <location>
        <begin position="1"/>
        <end position="20"/>
    </location>
</feature>
<dbReference type="InterPro" id="IPR003439">
    <property type="entry name" value="ABC_transporter-like_ATP-bd"/>
</dbReference>
<evidence type="ECO:0000256" key="6">
    <source>
        <dbReference type="SAM" id="MobiDB-lite"/>
    </source>
</evidence>
<keyword evidence="2" id="KW-0813">Transport</keyword>
<keyword evidence="3" id="KW-0547">Nucleotide-binding</keyword>
<dbReference type="GO" id="GO:0005524">
    <property type="term" value="F:ATP binding"/>
    <property type="evidence" value="ECO:0007669"/>
    <property type="project" value="UniProtKB-KW"/>
</dbReference>
<evidence type="ECO:0000313" key="8">
    <source>
        <dbReference type="EMBL" id="MDX8153566.1"/>
    </source>
</evidence>
<evidence type="ECO:0000256" key="4">
    <source>
        <dbReference type="ARBA" id="ARBA00022840"/>
    </source>
</evidence>
<dbReference type="PANTHER" id="PTHR42711">
    <property type="entry name" value="ABC TRANSPORTER ATP-BINDING PROTEIN"/>
    <property type="match status" value="1"/>
</dbReference>
<gene>
    <name evidence="8" type="ORF">SK069_18355</name>
</gene>